<dbReference type="PANTHER" id="PTHR30329:SF21">
    <property type="entry name" value="LIPOPROTEIN YIAD-RELATED"/>
    <property type="match status" value="1"/>
</dbReference>
<comment type="subcellular location">
    <subcellularLocation>
        <location evidence="1">Cell outer membrane</location>
    </subcellularLocation>
</comment>
<comment type="caution">
    <text evidence="6">The sequence shown here is derived from an EMBL/GenBank/DDBJ whole genome shotgun (WGS) entry which is preliminary data.</text>
</comment>
<dbReference type="InterPro" id="IPR006665">
    <property type="entry name" value="OmpA-like"/>
</dbReference>
<dbReference type="CDD" id="cd07185">
    <property type="entry name" value="OmpA_C-like"/>
    <property type="match status" value="1"/>
</dbReference>
<dbReference type="InterPro" id="IPR050330">
    <property type="entry name" value="Bact_OuterMem_StrucFunc"/>
</dbReference>
<protein>
    <recommendedName>
        <fullName evidence="5">OmpA-like domain-containing protein</fullName>
    </recommendedName>
</protein>
<dbReference type="PANTHER" id="PTHR30329">
    <property type="entry name" value="STATOR ELEMENT OF FLAGELLAR MOTOR COMPLEX"/>
    <property type="match status" value="1"/>
</dbReference>
<evidence type="ECO:0000256" key="3">
    <source>
        <dbReference type="ARBA" id="ARBA00023237"/>
    </source>
</evidence>
<evidence type="ECO:0000313" key="7">
    <source>
        <dbReference type="Proteomes" id="UP000048984"/>
    </source>
</evidence>
<evidence type="ECO:0000259" key="5">
    <source>
        <dbReference type="PROSITE" id="PS51123"/>
    </source>
</evidence>
<dbReference type="SUPFAM" id="SSF103088">
    <property type="entry name" value="OmpA-like"/>
    <property type="match status" value="1"/>
</dbReference>
<keyword evidence="3" id="KW-0998">Cell outer membrane</keyword>
<dbReference type="AlphaFoldDB" id="A0A0N8GFR3"/>
<name>A0A0N8GFR3_9HYPH</name>
<dbReference type="Gene3D" id="3.30.1330.60">
    <property type="entry name" value="OmpA-like domain"/>
    <property type="match status" value="1"/>
</dbReference>
<dbReference type="Pfam" id="PF00691">
    <property type="entry name" value="OmpA"/>
    <property type="match status" value="1"/>
</dbReference>
<evidence type="ECO:0000256" key="1">
    <source>
        <dbReference type="ARBA" id="ARBA00004442"/>
    </source>
</evidence>
<dbReference type="Proteomes" id="UP000048984">
    <property type="component" value="Unassembled WGS sequence"/>
</dbReference>
<gene>
    <name evidence="6" type="ORF">ABB55_24775</name>
</gene>
<dbReference type="GO" id="GO:0009279">
    <property type="term" value="C:cell outer membrane"/>
    <property type="evidence" value="ECO:0007669"/>
    <property type="project" value="UniProtKB-SubCell"/>
</dbReference>
<reference evidence="6 7" key="2">
    <citation type="submission" date="2015-10" db="EMBL/GenBank/DDBJ databases">
        <title>Draft Genome Sequence of Prosthecomicrobium hirschii ATCC 27832.</title>
        <authorList>
            <person name="Daniel J."/>
            <person name="Givan S.A."/>
            <person name="Brun Y.V."/>
            <person name="Brown P.J."/>
        </authorList>
    </citation>
    <scope>NUCLEOTIDE SEQUENCE [LARGE SCALE GENOMIC DNA]</scope>
    <source>
        <strain evidence="6 7">16</strain>
    </source>
</reference>
<organism evidence="6 7">
    <name type="scientific">Prosthecodimorpha hirschii</name>
    <dbReference type="NCBI Taxonomy" id="665126"/>
    <lineage>
        <taxon>Bacteria</taxon>
        <taxon>Pseudomonadati</taxon>
        <taxon>Pseudomonadota</taxon>
        <taxon>Alphaproteobacteria</taxon>
        <taxon>Hyphomicrobiales</taxon>
        <taxon>Ancalomicrobiaceae</taxon>
        <taxon>Prosthecodimorpha</taxon>
    </lineage>
</organism>
<reference evidence="6 7" key="1">
    <citation type="submission" date="2015-09" db="EMBL/GenBank/DDBJ databases">
        <authorList>
            <consortium name="Swine Surveillance"/>
        </authorList>
    </citation>
    <scope>NUCLEOTIDE SEQUENCE [LARGE SCALE GENOMIC DNA]</scope>
    <source>
        <strain evidence="6 7">16</strain>
    </source>
</reference>
<sequence>MAGIALGALVMVPEPADAADCRDGLERLSTAVKAGSRDEALAQLVPIDAACPAEVATKARRAYGAMLLRAVDDMSARGAGDDRIRPLVEQAAEHGRLWDAWWRLADLDLRAGRYAAADRAYHQAIDSHVDQVGGTCGGAERLQHLRARAEEAYLLANREGQGGGLRAWPDTPWPFRCGHWRKQAPSLLFRFGSAALEPAARRDLDAIAAKLRAFEKPLVRIEGHTDFRGSDSYNLALSQRRAAAVARHLMATGVAVRFEVVGRGKRAPRSIKGPDVYPQDAIDRLNRRVEVSFW</sequence>
<evidence type="ECO:0000313" key="6">
    <source>
        <dbReference type="EMBL" id="KPL55041.1"/>
    </source>
</evidence>
<proteinExistence type="predicted"/>
<dbReference type="PROSITE" id="PS51123">
    <property type="entry name" value="OMPA_2"/>
    <property type="match status" value="1"/>
</dbReference>
<keyword evidence="7" id="KW-1185">Reference proteome</keyword>
<dbReference type="InterPro" id="IPR036737">
    <property type="entry name" value="OmpA-like_sf"/>
</dbReference>
<evidence type="ECO:0000256" key="4">
    <source>
        <dbReference type="PROSITE-ProRule" id="PRU00473"/>
    </source>
</evidence>
<dbReference type="InterPro" id="IPR006664">
    <property type="entry name" value="OMP_bac"/>
</dbReference>
<dbReference type="STRING" id="665126.ABB55_24775"/>
<dbReference type="EMBL" id="LJYW01000001">
    <property type="protein sequence ID" value="KPL55041.1"/>
    <property type="molecule type" value="Genomic_DNA"/>
</dbReference>
<dbReference type="PRINTS" id="PR01021">
    <property type="entry name" value="OMPADOMAIN"/>
</dbReference>
<feature type="domain" description="OmpA-like" evidence="5">
    <location>
        <begin position="176"/>
        <end position="294"/>
    </location>
</feature>
<dbReference type="RefSeq" id="WP_054361208.1">
    <property type="nucleotide sequence ID" value="NZ_LJYW01000001.1"/>
</dbReference>
<evidence type="ECO:0000256" key="2">
    <source>
        <dbReference type="ARBA" id="ARBA00023136"/>
    </source>
</evidence>
<keyword evidence="2 4" id="KW-0472">Membrane</keyword>
<accession>A0A0N8GFR3</accession>